<evidence type="ECO:0000259" key="7">
    <source>
        <dbReference type="Pfam" id="PF00931"/>
    </source>
</evidence>
<feature type="domain" description="NB-ARC" evidence="7">
    <location>
        <begin position="174"/>
        <end position="330"/>
    </location>
</feature>
<dbReference type="InterPro" id="IPR002182">
    <property type="entry name" value="NB-ARC"/>
</dbReference>
<comment type="similarity">
    <text evidence="2">Belongs to the disease resistance NB-LRR family.</text>
</comment>
<dbReference type="Pfam" id="PF00931">
    <property type="entry name" value="NB-ARC"/>
    <property type="match status" value="1"/>
</dbReference>
<dbReference type="EMBL" id="SDAM02003990">
    <property type="protein sequence ID" value="KAH6820380.1"/>
    <property type="molecule type" value="Genomic_DNA"/>
</dbReference>
<dbReference type="GO" id="GO:0009626">
    <property type="term" value="P:plant-type hypersensitive response"/>
    <property type="evidence" value="ECO:0007669"/>
    <property type="project" value="UniProtKB-KW"/>
</dbReference>
<dbReference type="PRINTS" id="PR00364">
    <property type="entry name" value="DISEASERSIST"/>
</dbReference>
<dbReference type="GO" id="GO:0043531">
    <property type="term" value="F:ADP binding"/>
    <property type="evidence" value="ECO:0007669"/>
    <property type="project" value="InterPro"/>
</dbReference>
<evidence type="ECO:0000256" key="3">
    <source>
        <dbReference type="ARBA" id="ARBA00022614"/>
    </source>
</evidence>
<accession>A0AAD4ISC9</accession>
<keyword evidence="4" id="KW-0381">Hypersensitive response</keyword>
<evidence type="ECO:0000259" key="8">
    <source>
        <dbReference type="Pfam" id="PF23598"/>
    </source>
</evidence>
<gene>
    <name evidence="9" type="ORF">C2S53_015803</name>
</gene>
<dbReference type="InterPro" id="IPR032675">
    <property type="entry name" value="LRR_dom_sf"/>
</dbReference>
<dbReference type="SUPFAM" id="SSF52058">
    <property type="entry name" value="L domain-like"/>
    <property type="match status" value="1"/>
</dbReference>
<keyword evidence="10" id="KW-1185">Reference proteome</keyword>
<dbReference type="Gene3D" id="3.80.10.10">
    <property type="entry name" value="Ribonuclease Inhibitor"/>
    <property type="match status" value="1"/>
</dbReference>
<dbReference type="Gene3D" id="1.20.5.4130">
    <property type="match status" value="1"/>
</dbReference>
<comment type="function">
    <text evidence="1">Confers resistance to late blight (Phytophthora infestans) races carrying the avirulence gene Avr1. Resistance proteins guard the plant against pathogens that contain an appropriate avirulence protein via an indirect interaction with this avirulence protein. That triggers a defense system including the hypersensitive response, which restricts the pathogen growth.</text>
</comment>
<keyword evidence="5" id="KW-0677">Repeat</keyword>
<evidence type="ECO:0000313" key="9">
    <source>
        <dbReference type="EMBL" id="KAH6820380.1"/>
    </source>
</evidence>
<keyword evidence="6" id="KW-0611">Plant defense</keyword>
<dbReference type="SUPFAM" id="SSF52540">
    <property type="entry name" value="P-loop containing nucleoside triphosphate hydrolases"/>
    <property type="match status" value="1"/>
</dbReference>
<reference evidence="9 10" key="1">
    <citation type="journal article" date="2021" name="Nat. Commun.">
        <title>Incipient diploidization of the medicinal plant Perilla within 10,000 years.</title>
        <authorList>
            <person name="Zhang Y."/>
            <person name="Shen Q."/>
            <person name="Leng L."/>
            <person name="Zhang D."/>
            <person name="Chen S."/>
            <person name="Shi Y."/>
            <person name="Ning Z."/>
            <person name="Chen S."/>
        </authorList>
    </citation>
    <scope>NUCLEOTIDE SEQUENCE [LARGE SCALE GENOMIC DNA]</scope>
    <source>
        <strain evidence="10">cv. PC099</strain>
    </source>
</reference>
<keyword evidence="3" id="KW-0433">Leucine-rich repeat</keyword>
<evidence type="ECO:0000256" key="2">
    <source>
        <dbReference type="ARBA" id="ARBA00008894"/>
    </source>
</evidence>
<evidence type="ECO:0008006" key="11">
    <source>
        <dbReference type="Google" id="ProtNLM"/>
    </source>
</evidence>
<dbReference type="InterPro" id="IPR036388">
    <property type="entry name" value="WH-like_DNA-bd_sf"/>
</dbReference>
<name>A0AAD4ISC9_PERFH</name>
<organism evidence="9 10">
    <name type="scientific">Perilla frutescens var. hirtella</name>
    <name type="common">Perilla citriodora</name>
    <name type="synonym">Perilla setoyensis</name>
    <dbReference type="NCBI Taxonomy" id="608512"/>
    <lineage>
        <taxon>Eukaryota</taxon>
        <taxon>Viridiplantae</taxon>
        <taxon>Streptophyta</taxon>
        <taxon>Embryophyta</taxon>
        <taxon>Tracheophyta</taxon>
        <taxon>Spermatophyta</taxon>
        <taxon>Magnoliopsida</taxon>
        <taxon>eudicotyledons</taxon>
        <taxon>Gunneridae</taxon>
        <taxon>Pentapetalae</taxon>
        <taxon>asterids</taxon>
        <taxon>lamiids</taxon>
        <taxon>Lamiales</taxon>
        <taxon>Lamiaceae</taxon>
        <taxon>Nepetoideae</taxon>
        <taxon>Elsholtzieae</taxon>
        <taxon>Perilla</taxon>
    </lineage>
</organism>
<evidence type="ECO:0000256" key="5">
    <source>
        <dbReference type="ARBA" id="ARBA00022737"/>
    </source>
</evidence>
<dbReference type="InterPro" id="IPR044974">
    <property type="entry name" value="Disease_R_plants"/>
</dbReference>
<sequence length="897" mass="103711">MAFAAVISLKNTIHRLKNLINKPQMTRSAYEELNSLLSMLKELDKESRRGIDRSVIHELDAKIRDEVWRVEDVLESYYSLIPPSHGLDEKGVEEEMNSFLKTVKILREEYDRALLQNPLPAEEEEDEALSLSAAVPPENKPTTVGLSDLSQSILNQLLRRPYTKLLFSMGLHSDQKRFVVSMVGMAGIGKTHLAALIYHHPLIVQHFHVRLWVRAGPKYQPNNILADILSQLLHKPRDLFKEKSEYTLKDLIGSSLSRTRRYLIVLDDIWTKRVMDSLRRLDLSNTRFLITTRLQEVAEHRSDTERVHRIPFLNNEESWNLLWQNVFVAEKSFPSQLEKPGRKIAEKCEGLPLLILAVANILRGRDKTEEYWIKVAENKNTTFTDAYDSIYEVLLSSYEYLPQHLKSCFLYMGVFRQSCEIRISKLINLWAVEDFLDPTPKNLSTILISFVMTKSHEQMLEEFAIECVEDLVSKSLAIVCEQSFYSFFREVRKIKSSKLHSAYWYLCVKEARKSKFLHVLNKLTDVSKDYIEKQRRLSIQNNILLGIKEVYDTMAAAISTTRSILCTGEDHQYPVPICFNTMLLMRVLDALAIRFYEFPNEVLKLLQLRYLSLTHNGELPSSISKLQQLQCLILRRHHNIKFLTAPKTYLPDEIWDMKELRHLRITGSNLADPSKGKDLSKLLTLYVNAHSCSKAVFRGIPYLKKLGITIELEPDAAAETVRCLEHIKLLHRLQSLKCVVVNPRLGSQLAVAPPDHLSNLPQSLKKLSLNGLGYSWKDMTAIGSLPNLKVLKLRCSAFQGAKWETEARQFESLEFLLLEDIDLVHWTYKYNYFPKLRHVSVRHCYKLKKIPLEIGFIRSLEMMEVDDCSPSVVAYAHHMSKAKYYHLQVVINSSWNL</sequence>
<evidence type="ECO:0000256" key="1">
    <source>
        <dbReference type="ARBA" id="ARBA00002074"/>
    </source>
</evidence>
<dbReference type="InterPro" id="IPR042197">
    <property type="entry name" value="Apaf_helical"/>
</dbReference>
<dbReference type="Gene3D" id="1.10.10.10">
    <property type="entry name" value="Winged helix-like DNA-binding domain superfamily/Winged helix DNA-binding domain"/>
    <property type="match status" value="1"/>
</dbReference>
<evidence type="ECO:0000256" key="4">
    <source>
        <dbReference type="ARBA" id="ARBA00022667"/>
    </source>
</evidence>
<dbReference type="InterPro" id="IPR027417">
    <property type="entry name" value="P-loop_NTPase"/>
</dbReference>
<dbReference type="PANTHER" id="PTHR23155">
    <property type="entry name" value="DISEASE RESISTANCE PROTEIN RP"/>
    <property type="match status" value="1"/>
</dbReference>
<feature type="domain" description="Disease resistance R13L4/SHOC-2-like LRR" evidence="8">
    <location>
        <begin position="586"/>
        <end position="866"/>
    </location>
</feature>
<evidence type="ECO:0000256" key="6">
    <source>
        <dbReference type="ARBA" id="ARBA00022821"/>
    </source>
</evidence>
<proteinExistence type="inferred from homology"/>
<dbReference type="Gene3D" id="3.40.50.300">
    <property type="entry name" value="P-loop containing nucleotide triphosphate hydrolases"/>
    <property type="match status" value="1"/>
</dbReference>
<dbReference type="PANTHER" id="PTHR23155:SF1152">
    <property type="entry name" value="AAA+ ATPASE DOMAIN-CONTAINING PROTEIN"/>
    <property type="match status" value="1"/>
</dbReference>
<dbReference type="InterPro" id="IPR055414">
    <property type="entry name" value="LRR_R13L4/SHOC2-like"/>
</dbReference>
<protein>
    <recommendedName>
        <fullName evidence="11">NB-ARC domain-containing protein</fullName>
    </recommendedName>
</protein>
<comment type="caution">
    <text evidence="9">The sequence shown here is derived from an EMBL/GenBank/DDBJ whole genome shotgun (WGS) entry which is preliminary data.</text>
</comment>
<dbReference type="GO" id="GO:0005737">
    <property type="term" value="C:cytoplasm"/>
    <property type="evidence" value="ECO:0007669"/>
    <property type="project" value="UniProtKB-SubCell"/>
</dbReference>
<dbReference type="Proteomes" id="UP001190926">
    <property type="component" value="Unassembled WGS sequence"/>
</dbReference>
<dbReference type="Gene3D" id="1.10.8.430">
    <property type="entry name" value="Helical domain of apoptotic protease-activating factors"/>
    <property type="match status" value="1"/>
</dbReference>
<evidence type="ECO:0000313" key="10">
    <source>
        <dbReference type="Proteomes" id="UP001190926"/>
    </source>
</evidence>
<dbReference type="AlphaFoldDB" id="A0AAD4ISC9"/>
<dbReference type="Pfam" id="PF23598">
    <property type="entry name" value="LRR_14"/>
    <property type="match status" value="1"/>
</dbReference>